<keyword evidence="1" id="KW-0472">Membrane</keyword>
<dbReference type="InterPro" id="IPR042106">
    <property type="entry name" value="Nuo/plastoQ_OxRdtase_6_NuoJ"/>
</dbReference>
<dbReference type="Gene3D" id="1.20.120.1200">
    <property type="entry name" value="NADH-ubiquinone/plastoquinone oxidoreductase chain 6, subunit NuoJ"/>
    <property type="match status" value="1"/>
</dbReference>
<evidence type="ECO:0000313" key="2">
    <source>
        <dbReference type="EMBL" id="SVA07980.1"/>
    </source>
</evidence>
<dbReference type="AlphaFoldDB" id="A0A381SVC8"/>
<reference evidence="2" key="1">
    <citation type="submission" date="2018-05" db="EMBL/GenBank/DDBJ databases">
        <authorList>
            <person name="Lanie J.A."/>
            <person name="Ng W.-L."/>
            <person name="Kazmierczak K.M."/>
            <person name="Andrzejewski T.M."/>
            <person name="Davidsen T.M."/>
            <person name="Wayne K.J."/>
            <person name="Tettelin H."/>
            <person name="Glass J.I."/>
            <person name="Rusch D."/>
            <person name="Podicherti R."/>
            <person name="Tsui H.-C.T."/>
            <person name="Winkler M.E."/>
        </authorList>
    </citation>
    <scope>NUCLEOTIDE SEQUENCE</scope>
</reference>
<gene>
    <name evidence="2" type="ORF">METZ01_LOCUS60834</name>
</gene>
<keyword evidence="1" id="KW-0812">Transmembrane</keyword>
<dbReference type="GO" id="GO:0008137">
    <property type="term" value="F:NADH dehydrogenase (ubiquinone) activity"/>
    <property type="evidence" value="ECO:0007669"/>
    <property type="project" value="InterPro"/>
</dbReference>
<dbReference type="InterPro" id="IPR001457">
    <property type="entry name" value="NADH_UbQ/plastoQ_OxRdtase_su6"/>
</dbReference>
<organism evidence="2">
    <name type="scientific">marine metagenome</name>
    <dbReference type="NCBI Taxonomy" id="408172"/>
    <lineage>
        <taxon>unclassified sequences</taxon>
        <taxon>metagenomes</taxon>
        <taxon>ecological metagenomes</taxon>
    </lineage>
</organism>
<accession>A0A381SVC8</accession>
<keyword evidence="1" id="KW-1133">Transmembrane helix</keyword>
<evidence type="ECO:0000256" key="1">
    <source>
        <dbReference type="SAM" id="Phobius"/>
    </source>
</evidence>
<protein>
    <recommendedName>
        <fullName evidence="3">NADH-quinone oxidoreductase subunit J</fullName>
    </recommendedName>
</protein>
<feature type="transmembrane region" description="Helical" evidence="1">
    <location>
        <begin position="83"/>
        <end position="105"/>
    </location>
</feature>
<feature type="transmembrane region" description="Helical" evidence="1">
    <location>
        <begin position="125"/>
        <end position="149"/>
    </location>
</feature>
<feature type="transmembrane region" description="Helical" evidence="1">
    <location>
        <begin position="37"/>
        <end position="62"/>
    </location>
</feature>
<dbReference type="EMBL" id="UINC01003630">
    <property type="protein sequence ID" value="SVA07980.1"/>
    <property type="molecule type" value="Genomic_DNA"/>
</dbReference>
<dbReference type="PANTHER" id="PTHR33269:SF17">
    <property type="entry name" value="NADH-UBIQUINONE OXIDOREDUCTASE CHAIN 6"/>
    <property type="match status" value="1"/>
</dbReference>
<dbReference type="Pfam" id="PF00499">
    <property type="entry name" value="Oxidored_q3"/>
    <property type="match status" value="1"/>
</dbReference>
<evidence type="ECO:0008006" key="3">
    <source>
        <dbReference type="Google" id="ProtNLM"/>
    </source>
</evidence>
<proteinExistence type="predicted"/>
<sequence length="153" mass="16295">MAALVIASAFWVVFSPNLIHSAVSLLFTLFGTAGLYIFLYADFIAGTQIVIYVGGILVLIIFGVMLTSKIDSPSIASSSANQFIGGMGAFAIFVVQVAVIFNTPWNIGSEQYRDATVGAIGKLLLTNYLLPFEIISILLLAALMGAALLSRRN</sequence>
<name>A0A381SVC8_9ZZZZ</name>
<dbReference type="PANTHER" id="PTHR33269">
    <property type="entry name" value="NADH-UBIQUINONE OXIDOREDUCTASE CHAIN 6"/>
    <property type="match status" value="1"/>
</dbReference>